<dbReference type="OrthoDB" id="7274389at2"/>
<dbReference type="EMBL" id="RBWU01000004">
    <property type="protein sequence ID" value="RKS73160.1"/>
    <property type="molecule type" value="Genomic_DNA"/>
</dbReference>
<dbReference type="Proteomes" id="UP000274601">
    <property type="component" value="Unassembled WGS sequence"/>
</dbReference>
<organism evidence="9 10">
    <name type="scientific">Actinomadura pelletieri DSM 43383</name>
    <dbReference type="NCBI Taxonomy" id="1120940"/>
    <lineage>
        <taxon>Bacteria</taxon>
        <taxon>Bacillati</taxon>
        <taxon>Actinomycetota</taxon>
        <taxon>Actinomycetes</taxon>
        <taxon>Streptosporangiales</taxon>
        <taxon>Thermomonosporaceae</taxon>
        <taxon>Actinomadura</taxon>
    </lineage>
</organism>
<evidence type="ECO:0000256" key="4">
    <source>
        <dbReference type="ARBA" id="ARBA00022692"/>
    </source>
</evidence>
<dbReference type="PANTHER" id="PTHR30151:SF20">
    <property type="entry name" value="ABC TRANSPORTER PERMEASE PROTEIN HI_0355-RELATED"/>
    <property type="match status" value="1"/>
</dbReference>
<feature type="transmembrane region" description="Helical" evidence="7">
    <location>
        <begin position="221"/>
        <end position="242"/>
    </location>
</feature>
<evidence type="ECO:0000256" key="6">
    <source>
        <dbReference type="ARBA" id="ARBA00023136"/>
    </source>
</evidence>
<feature type="transmembrane region" description="Helical" evidence="7">
    <location>
        <begin position="98"/>
        <end position="119"/>
    </location>
</feature>
<comment type="caution">
    <text evidence="9">The sequence shown here is derived from an EMBL/GenBank/DDBJ whole genome shotgun (WGS) entry which is preliminary data.</text>
</comment>
<reference evidence="9 10" key="1">
    <citation type="submission" date="2018-10" db="EMBL/GenBank/DDBJ databases">
        <title>Genomic Encyclopedia of Archaeal and Bacterial Type Strains, Phase II (KMG-II): from individual species to whole genera.</title>
        <authorList>
            <person name="Goeker M."/>
        </authorList>
    </citation>
    <scope>NUCLEOTIDE SEQUENCE [LARGE SCALE GENOMIC DNA]</scope>
    <source>
        <strain evidence="9 10">DSM 43383</strain>
    </source>
</reference>
<evidence type="ECO:0000313" key="10">
    <source>
        <dbReference type="Proteomes" id="UP000274601"/>
    </source>
</evidence>
<sequence>MRARAANLLGTLSAVGLLVAAWWWTTSTGLLDPFYFGSPGRVARVIGGWAEDGTLLRDTTATVLVLLLGCLAGTVTGVAVGAAMALRPTLRAAFEPYFAFFNAVPRLVFYPMFAIVLGFGLSAKVIYVAFVVVFLVAANTAAGLAALDGGLADHVRMLGADGRQLAVHLYGPSLLVWLLATSRTSVGLALQGVIVAELIGTAAGLGHLAAEGQSLFDIDVVWASIVVMVVVAVTLDAALALVERRTEHWQAA</sequence>
<dbReference type="Gene3D" id="1.10.3720.10">
    <property type="entry name" value="MetI-like"/>
    <property type="match status" value="1"/>
</dbReference>
<feature type="transmembrane region" description="Helical" evidence="7">
    <location>
        <begin position="63"/>
        <end position="86"/>
    </location>
</feature>
<keyword evidence="2 7" id="KW-0813">Transport</keyword>
<feature type="domain" description="ABC transmembrane type-1" evidence="8">
    <location>
        <begin position="59"/>
        <end position="239"/>
    </location>
</feature>
<evidence type="ECO:0000256" key="7">
    <source>
        <dbReference type="RuleBase" id="RU363032"/>
    </source>
</evidence>
<evidence type="ECO:0000313" key="9">
    <source>
        <dbReference type="EMBL" id="RKS73160.1"/>
    </source>
</evidence>
<keyword evidence="4 7" id="KW-0812">Transmembrane</keyword>
<dbReference type="RefSeq" id="WP_121435714.1">
    <property type="nucleotide sequence ID" value="NZ_RBWU01000004.1"/>
</dbReference>
<feature type="transmembrane region" description="Helical" evidence="7">
    <location>
        <begin position="188"/>
        <end position="209"/>
    </location>
</feature>
<keyword evidence="5 7" id="KW-1133">Transmembrane helix</keyword>
<evidence type="ECO:0000259" key="8">
    <source>
        <dbReference type="PROSITE" id="PS50928"/>
    </source>
</evidence>
<keyword evidence="3" id="KW-1003">Cell membrane</keyword>
<feature type="transmembrane region" description="Helical" evidence="7">
    <location>
        <begin position="125"/>
        <end position="147"/>
    </location>
</feature>
<dbReference type="GO" id="GO:0005886">
    <property type="term" value="C:plasma membrane"/>
    <property type="evidence" value="ECO:0007669"/>
    <property type="project" value="UniProtKB-SubCell"/>
</dbReference>
<dbReference type="SUPFAM" id="SSF161098">
    <property type="entry name" value="MetI-like"/>
    <property type="match status" value="1"/>
</dbReference>
<dbReference type="InterPro" id="IPR000515">
    <property type="entry name" value="MetI-like"/>
</dbReference>
<protein>
    <submittedName>
        <fullName evidence="9">NitT/TauT family transport system permease protein</fullName>
    </submittedName>
</protein>
<dbReference type="InterPro" id="IPR035906">
    <property type="entry name" value="MetI-like_sf"/>
</dbReference>
<keyword evidence="10" id="KW-1185">Reference proteome</keyword>
<dbReference type="Pfam" id="PF00528">
    <property type="entry name" value="BPD_transp_1"/>
    <property type="match status" value="1"/>
</dbReference>
<gene>
    <name evidence="9" type="ORF">BZB76_3844</name>
</gene>
<accession>A0A495QKQ5</accession>
<comment type="subcellular location">
    <subcellularLocation>
        <location evidence="1 7">Cell membrane</location>
        <topology evidence="1 7">Multi-pass membrane protein</topology>
    </subcellularLocation>
</comment>
<dbReference type="PROSITE" id="PS50928">
    <property type="entry name" value="ABC_TM1"/>
    <property type="match status" value="1"/>
</dbReference>
<keyword evidence="6 7" id="KW-0472">Membrane</keyword>
<proteinExistence type="inferred from homology"/>
<comment type="similarity">
    <text evidence="7">Belongs to the binding-protein-dependent transport system permease family.</text>
</comment>
<evidence type="ECO:0000256" key="2">
    <source>
        <dbReference type="ARBA" id="ARBA00022448"/>
    </source>
</evidence>
<dbReference type="PANTHER" id="PTHR30151">
    <property type="entry name" value="ALKANE SULFONATE ABC TRANSPORTER-RELATED, MEMBRANE SUBUNIT"/>
    <property type="match status" value="1"/>
</dbReference>
<evidence type="ECO:0000256" key="5">
    <source>
        <dbReference type="ARBA" id="ARBA00022989"/>
    </source>
</evidence>
<evidence type="ECO:0000256" key="3">
    <source>
        <dbReference type="ARBA" id="ARBA00022475"/>
    </source>
</evidence>
<name>A0A495QKQ5_9ACTN</name>
<evidence type="ECO:0000256" key="1">
    <source>
        <dbReference type="ARBA" id="ARBA00004651"/>
    </source>
</evidence>
<dbReference type="GO" id="GO:0055085">
    <property type="term" value="P:transmembrane transport"/>
    <property type="evidence" value="ECO:0007669"/>
    <property type="project" value="InterPro"/>
</dbReference>
<feature type="transmembrane region" description="Helical" evidence="7">
    <location>
        <begin position="7"/>
        <end position="25"/>
    </location>
</feature>
<dbReference type="AlphaFoldDB" id="A0A495QKQ5"/>